<dbReference type="Proteomes" id="UP000198718">
    <property type="component" value="Unassembled WGS sequence"/>
</dbReference>
<dbReference type="AlphaFoldDB" id="A0A1G9H9S7"/>
<dbReference type="EMBL" id="FNFP01000008">
    <property type="protein sequence ID" value="SDL09647.1"/>
    <property type="molecule type" value="Genomic_DNA"/>
</dbReference>
<keyword evidence="2" id="KW-1185">Reference proteome</keyword>
<evidence type="ECO:0000313" key="1">
    <source>
        <dbReference type="EMBL" id="SDL09647.1"/>
    </source>
</evidence>
<dbReference type="RefSeq" id="WP_090554289.1">
    <property type="nucleotide sequence ID" value="NZ_FNFP01000008.1"/>
</dbReference>
<proteinExistence type="predicted"/>
<sequence>MKAILKGKEIILVDSYPYKELIKEIPGRKWDGLGRVWRVPATLESIEILRSVIKLDSSLEDLYLAHRDLKKKTEDEKTALHVEPIAPMPIKVKAFQHQIKGYNMALRMMGVME</sequence>
<organism evidence="1 2">
    <name type="scientific">Natronincola ferrireducens</name>
    <dbReference type="NCBI Taxonomy" id="393762"/>
    <lineage>
        <taxon>Bacteria</taxon>
        <taxon>Bacillati</taxon>
        <taxon>Bacillota</taxon>
        <taxon>Clostridia</taxon>
        <taxon>Peptostreptococcales</taxon>
        <taxon>Natronincolaceae</taxon>
        <taxon>Natronincola</taxon>
    </lineage>
</organism>
<gene>
    <name evidence="1" type="ORF">SAMN05660472_02596</name>
</gene>
<evidence type="ECO:0000313" key="2">
    <source>
        <dbReference type="Proteomes" id="UP000198718"/>
    </source>
</evidence>
<protein>
    <submittedName>
        <fullName evidence="1">Uncharacterized protein</fullName>
    </submittedName>
</protein>
<reference evidence="1 2" key="1">
    <citation type="submission" date="2016-10" db="EMBL/GenBank/DDBJ databases">
        <authorList>
            <person name="de Groot N.N."/>
        </authorList>
    </citation>
    <scope>NUCLEOTIDE SEQUENCE [LARGE SCALE GENOMIC DNA]</scope>
    <source>
        <strain evidence="1 2">DSM 18346</strain>
    </source>
</reference>
<name>A0A1G9H9S7_9FIRM</name>
<dbReference type="STRING" id="393762.SAMN05660472_02596"/>
<dbReference type="OrthoDB" id="9796106at2"/>
<accession>A0A1G9H9S7</accession>